<accession>A0ABW0NSC2</accession>
<keyword evidence="4 7" id="KW-1133">Transmembrane helix</keyword>
<dbReference type="InterPro" id="IPR004869">
    <property type="entry name" value="MMPL_dom"/>
</dbReference>
<protein>
    <submittedName>
        <fullName evidence="9">MMPL family transporter</fullName>
    </submittedName>
</protein>
<gene>
    <name evidence="9" type="ORF">ACFPJ4_13760</name>
</gene>
<evidence type="ECO:0000256" key="6">
    <source>
        <dbReference type="SAM" id="MobiDB-lite"/>
    </source>
</evidence>
<evidence type="ECO:0000313" key="10">
    <source>
        <dbReference type="Proteomes" id="UP001596039"/>
    </source>
</evidence>
<feature type="transmembrane region" description="Helical" evidence="7">
    <location>
        <begin position="272"/>
        <end position="300"/>
    </location>
</feature>
<dbReference type="PROSITE" id="PS50156">
    <property type="entry name" value="SSD"/>
    <property type="match status" value="1"/>
</dbReference>
<keyword evidence="10" id="KW-1185">Reference proteome</keyword>
<proteinExistence type="predicted"/>
<keyword evidence="2" id="KW-1003">Cell membrane</keyword>
<dbReference type="InterPro" id="IPR000731">
    <property type="entry name" value="SSD"/>
</dbReference>
<dbReference type="SUPFAM" id="SSF82866">
    <property type="entry name" value="Multidrug efflux transporter AcrB transmembrane domain"/>
    <property type="match status" value="2"/>
</dbReference>
<evidence type="ECO:0000256" key="4">
    <source>
        <dbReference type="ARBA" id="ARBA00022989"/>
    </source>
</evidence>
<keyword evidence="3 7" id="KW-0812">Transmembrane</keyword>
<feature type="transmembrane region" description="Helical" evidence="7">
    <location>
        <begin position="387"/>
        <end position="420"/>
    </location>
</feature>
<reference evidence="10" key="1">
    <citation type="journal article" date="2019" name="Int. J. Syst. Evol. Microbiol.">
        <title>The Global Catalogue of Microorganisms (GCM) 10K type strain sequencing project: providing services to taxonomists for standard genome sequencing and annotation.</title>
        <authorList>
            <consortium name="The Broad Institute Genomics Platform"/>
            <consortium name="The Broad Institute Genome Sequencing Center for Infectious Disease"/>
            <person name="Wu L."/>
            <person name="Ma J."/>
        </authorList>
    </citation>
    <scope>NUCLEOTIDE SEQUENCE [LARGE SCALE GENOMIC DNA]</scope>
    <source>
        <strain evidence="10">CGMCC 4.6997</strain>
    </source>
</reference>
<comment type="subcellular location">
    <subcellularLocation>
        <location evidence="1">Cell membrane</location>
        <topology evidence="1">Multi-pass membrane protein</topology>
    </subcellularLocation>
</comment>
<evidence type="ECO:0000256" key="2">
    <source>
        <dbReference type="ARBA" id="ARBA00022475"/>
    </source>
</evidence>
<feature type="transmembrane region" description="Helical" evidence="7">
    <location>
        <begin position="207"/>
        <end position="227"/>
    </location>
</feature>
<dbReference type="Proteomes" id="UP001596039">
    <property type="component" value="Unassembled WGS sequence"/>
</dbReference>
<feature type="transmembrane region" description="Helical" evidence="7">
    <location>
        <begin position="702"/>
        <end position="721"/>
    </location>
</feature>
<name>A0ABW0NSC2_9MICO</name>
<dbReference type="PANTHER" id="PTHR33406:SF13">
    <property type="entry name" value="MEMBRANE PROTEIN YDFJ"/>
    <property type="match status" value="1"/>
</dbReference>
<feature type="transmembrane region" description="Helical" evidence="7">
    <location>
        <begin position="233"/>
        <end position="251"/>
    </location>
</feature>
<evidence type="ECO:0000313" key="9">
    <source>
        <dbReference type="EMBL" id="MFC5503309.1"/>
    </source>
</evidence>
<feature type="compositionally biased region" description="Low complexity" evidence="6">
    <location>
        <begin position="345"/>
        <end position="372"/>
    </location>
</feature>
<feature type="transmembrane region" description="Helical" evidence="7">
    <location>
        <begin position="583"/>
        <end position="603"/>
    </location>
</feature>
<dbReference type="PANTHER" id="PTHR33406">
    <property type="entry name" value="MEMBRANE PROTEIN MJ1562-RELATED"/>
    <property type="match status" value="1"/>
</dbReference>
<dbReference type="RefSeq" id="WP_386741023.1">
    <property type="nucleotide sequence ID" value="NZ_JBHSMG010000004.1"/>
</dbReference>
<feature type="transmembrane region" description="Helical" evidence="7">
    <location>
        <begin position="306"/>
        <end position="335"/>
    </location>
</feature>
<evidence type="ECO:0000256" key="1">
    <source>
        <dbReference type="ARBA" id="ARBA00004651"/>
    </source>
</evidence>
<feature type="domain" description="SSD" evidence="8">
    <location>
        <begin position="182"/>
        <end position="329"/>
    </location>
</feature>
<feature type="transmembrane region" description="Helical" evidence="7">
    <location>
        <begin position="181"/>
        <end position="200"/>
    </location>
</feature>
<organism evidence="9 10">
    <name type="scientific">Lysinimonas soli</name>
    <dbReference type="NCBI Taxonomy" id="1074233"/>
    <lineage>
        <taxon>Bacteria</taxon>
        <taxon>Bacillati</taxon>
        <taxon>Actinomycetota</taxon>
        <taxon>Actinomycetes</taxon>
        <taxon>Micrococcales</taxon>
        <taxon>Microbacteriaceae</taxon>
        <taxon>Lysinimonas</taxon>
    </lineage>
</organism>
<evidence type="ECO:0000256" key="5">
    <source>
        <dbReference type="ARBA" id="ARBA00023136"/>
    </source>
</evidence>
<sequence length="1010" mass="103739">MATLLYRLGRFAYRHAVRVLIAWVLIAAAALGAGIGLGGQLQDSYAIPGTESQKAIDLLAAVFPQTAGASAEVVVQDRHGTNLKTADGPTIEKVVTALDHVQGVEQAVSPYGRYATSAVSKDGSTVIIAVQFTTSSEKVTATELAAVKKATAPLTDAGLTVEFGGQVYQNTKVGLSLTEGLGVLFAALVLIVTFGSLLAAGLPLISAIAALAVSMGAVLTTASFVTLSSTTPLLALMIGLAVGIDYALFILSRHRAQLAAGMDPGESAATAVATAGSSVIFAGVTVMIALIGLLIVGIPFLGLMGIAAAIAVLLAMLAATTLLPAIMGLLGARLAPKPGSRTARRALATAAASSHDPHDATAGVAGADVAGTRPRSARPKSALGQRWVALVLKAPVVAIIAVLAVLGTLAVPAFSLALALPDGGSQPSDTTARKAYDIVSTEFGPGRNGPLIITVDITQSTTFMTDLTSIGNEIARLPGVDTVSSGTPNATLDTAIIQVIPTTGPSDPKTTQLVERIRALEPSIASTYHTPIAVTGATAVAIDVSSRLDSALLPFGIIVVGLSVILLMVVFRSLLVPLKAAIGYLLSVLAAFGVVVAVFQWGWGASALGVVPGPILSFMPVLLMAILFGLAMDYEVFLVSGMREAYVHGVAQLPAGATRKARNAVARRAIVSGFSGAARVVTAAALIMFFVFAAFVPEGAGVIKVIALGLAAGVFVDAFLVRMTLVPAVMALAGRSAWYLPRWLSRILPNVDIEGEGLRAHQDAAVWALERFADGEAISLDRLMVGAGNGPEAGPIGLRVPSGTIALVSDETATRRLVAATIAGRLEPRGGRAQVGGHPLPSDAAKVARLVALADLAGPERPGVSVTLGELLEEHLRLTSPWYLAPIAARRARLRAGRVSGALQGLGRQTVSVDATTPIETLPRLERAVAMAVVALSERAAVVLLDSLDPFSDPLDALAFLRALDRLAPATTTVVVGMPGLNDVADAAPPRVRAFDLAPEYNAIEEGALR</sequence>
<dbReference type="EMBL" id="JBHSMG010000004">
    <property type="protein sequence ID" value="MFC5503309.1"/>
    <property type="molecule type" value="Genomic_DNA"/>
</dbReference>
<dbReference type="InterPro" id="IPR050545">
    <property type="entry name" value="Mycobact_MmpL"/>
</dbReference>
<evidence type="ECO:0000256" key="3">
    <source>
        <dbReference type="ARBA" id="ARBA00022692"/>
    </source>
</evidence>
<evidence type="ECO:0000256" key="7">
    <source>
        <dbReference type="SAM" id="Phobius"/>
    </source>
</evidence>
<feature type="region of interest" description="Disordered" evidence="6">
    <location>
        <begin position="345"/>
        <end position="377"/>
    </location>
</feature>
<dbReference type="Pfam" id="PF03176">
    <property type="entry name" value="MMPL"/>
    <property type="match status" value="2"/>
</dbReference>
<feature type="transmembrane region" description="Helical" evidence="7">
    <location>
        <begin position="20"/>
        <end position="39"/>
    </location>
</feature>
<feature type="transmembrane region" description="Helical" evidence="7">
    <location>
        <begin position="551"/>
        <end position="571"/>
    </location>
</feature>
<keyword evidence="5 7" id="KW-0472">Membrane</keyword>
<feature type="transmembrane region" description="Helical" evidence="7">
    <location>
        <begin position="615"/>
        <end position="634"/>
    </location>
</feature>
<comment type="caution">
    <text evidence="9">The sequence shown here is derived from an EMBL/GenBank/DDBJ whole genome shotgun (WGS) entry which is preliminary data.</text>
</comment>
<feature type="transmembrane region" description="Helical" evidence="7">
    <location>
        <begin position="669"/>
        <end position="696"/>
    </location>
</feature>
<evidence type="ECO:0000259" key="8">
    <source>
        <dbReference type="PROSITE" id="PS50156"/>
    </source>
</evidence>
<dbReference type="Gene3D" id="1.20.1640.10">
    <property type="entry name" value="Multidrug efflux transporter AcrB transmembrane domain"/>
    <property type="match status" value="2"/>
</dbReference>